<feature type="chain" id="PRO_5006595380" description="N-acetylmuramoyl-L-alanine amidase" evidence="5">
    <location>
        <begin position="37"/>
        <end position="274"/>
    </location>
</feature>
<feature type="signal peptide" evidence="5">
    <location>
        <begin position="1"/>
        <end position="36"/>
    </location>
</feature>
<evidence type="ECO:0000256" key="2">
    <source>
        <dbReference type="ARBA" id="ARBA00011901"/>
    </source>
</evidence>
<dbReference type="Proteomes" id="UP000061569">
    <property type="component" value="Chromosome"/>
</dbReference>
<dbReference type="SUPFAM" id="SSF55846">
    <property type="entry name" value="N-acetylmuramoyl-L-alanine amidase-like"/>
    <property type="match status" value="1"/>
</dbReference>
<dbReference type="CDD" id="cd06583">
    <property type="entry name" value="PGRP"/>
    <property type="match status" value="1"/>
</dbReference>
<reference evidence="7 8" key="1">
    <citation type="submission" date="2015-11" db="EMBL/GenBank/DDBJ databases">
        <title>Genome sequences of Lysobacter enzymogenes strain C3 and Lysobacter antibioticus ATCC 29479.</title>
        <authorList>
            <person name="Kobayashi D.Y."/>
        </authorList>
    </citation>
    <scope>NUCLEOTIDE SEQUENCE [LARGE SCALE GENOMIC DNA]</scope>
    <source>
        <strain evidence="7 8">C3</strain>
    </source>
</reference>
<gene>
    <name evidence="7" type="ORF">GLE_4371</name>
</gene>
<dbReference type="GO" id="GO:0008745">
    <property type="term" value="F:N-acetylmuramoyl-L-alanine amidase activity"/>
    <property type="evidence" value="ECO:0007669"/>
    <property type="project" value="UniProtKB-EC"/>
</dbReference>
<dbReference type="InterPro" id="IPR036505">
    <property type="entry name" value="Amidase/PGRP_sf"/>
</dbReference>
<protein>
    <recommendedName>
        <fullName evidence="2">N-acetylmuramoyl-L-alanine amidase</fullName>
        <ecNumber evidence="2">3.5.1.28</ecNumber>
    </recommendedName>
</protein>
<dbReference type="KEGG" id="lez:GLE_4371"/>
<comment type="catalytic activity">
    <reaction evidence="1">
        <text>Hydrolyzes the link between N-acetylmuramoyl residues and L-amino acid residues in certain cell-wall glycopeptides.</text>
        <dbReference type="EC" id="3.5.1.28"/>
    </reaction>
</comment>
<accession>A0A0S2DMD3</accession>
<evidence type="ECO:0000256" key="5">
    <source>
        <dbReference type="SAM" id="SignalP"/>
    </source>
</evidence>
<keyword evidence="3" id="KW-0378">Hydrolase</keyword>
<evidence type="ECO:0000256" key="4">
    <source>
        <dbReference type="ARBA" id="ARBA00023316"/>
    </source>
</evidence>
<dbReference type="InterPro" id="IPR002502">
    <property type="entry name" value="Amidase_domain"/>
</dbReference>
<dbReference type="PANTHER" id="PTHR30417:SF1">
    <property type="entry name" value="N-ACETYLMURAMOYL-L-ALANINE AMIDASE AMID"/>
    <property type="match status" value="1"/>
</dbReference>
<dbReference type="Pfam" id="PF01510">
    <property type="entry name" value="Amidase_2"/>
    <property type="match status" value="1"/>
</dbReference>
<dbReference type="GO" id="GO:0019867">
    <property type="term" value="C:outer membrane"/>
    <property type="evidence" value="ECO:0007669"/>
    <property type="project" value="TreeGrafter"/>
</dbReference>
<evidence type="ECO:0000313" key="8">
    <source>
        <dbReference type="Proteomes" id="UP000061569"/>
    </source>
</evidence>
<dbReference type="GO" id="GO:0009254">
    <property type="term" value="P:peptidoglycan turnover"/>
    <property type="evidence" value="ECO:0007669"/>
    <property type="project" value="TreeGrafter"/>
</dbReference>
<evidence type="ECO:0000259" key="6">
    <source>
        <dbReference type="SMART" id="SM00644"/>
    </source>
</evidence>
<dbReference type="STRING" id="69.GLE_4371"/>
<dbReference type="PANTHER" id="PTHR30417">
    <property type="entry name" value="N-ACETYLMURAMOYL-L-ALANINE AMIDASE AMID"/>
    <property type="match status" value="1"/>
</dbReference>
<keyword evidence="5" id="KW-0732">Signal</keyword>
<dbReference type="PROSITE" id="PS51257">
    <property type="entry name" value="PROKAR_LIPOPROTEIN"/>
    <property type="match status" value="1"/>
</dbReference>
<dbReference type="EC" id="3.5.1.28" evidence="2"/>
<dbReference type="GO" id="GO:0071555">
    <property type="term" value="P:cell wall organization"/>
    <property type="evidence" value="ECO:0007669"/>
    <property type="project" value="UniProtKB-KW"/>
</dbReference>
<keyword evidence="4" id="KW-0961">Cell wall biogenesis/degradation</keyword>
<dbReference type="Gene3D" id="3.40.80.10">
    <property type="entry name" value="Peptidoglycan recognition protein-like"/>
    <property type="match status" value="1"/>
</dbReference>
<name>A0A0S2DMD3_LYSEN</name>
<dbReference type="SMART" id="SM00644">
    <property type="entry name" value="Ami_2"/>
    <property type="match status" value="1"/>
</dbReference>
<organism evidence="7 8">
    <name type="scientific">Lysobacter enzymogenes</name>
    <dbReference type="NCBI Taxonomy" id="69"/>
    <lineage>
        <taxon>Bacteria</taxon>
        <taxon>Pseudomonadati</taxon>
        <taxon>Pseudomonadota</taxon>
        <taxon>Gammaproteobacteria</taxon>
        <taxon>Lysobacterales</taxon>
        <taxon>Lysobacteraceae</taxon>
        <taxon>Lysobacter</taxon>
    </lineage>
</organism>
<sequence>MFYTRVFATTRRMTSRSLSLSAVLCAALALAGCASAPPHNPLAQWRGSPNHNERRAQLIVLHHTQMDSAEQALRTLQTANSQGRVSAHYLVGEDGRIYQLVAEDRRAWHAGAGRWGEIGDLNSVSIGIELDNDGSEPFAEAQVQSLLRLLDDLTRRLGIDRQAILAHGDLAPSRKSDPSVLFPWKRLADAGFGLWPREPLAPPPPGFDPWAALRLIGYDLRDPGAALASFHRRFRGNEAREWQAGDAEVLYDLQRQLLALPDGAPPPLPAPPLR</sequence>
<dbReference type="PATRIC" id="fig|69.6.peg.4310"/>
<evidence type="ECO:0000313" key="7">
    <source>
        <dbReference type="EMBL" id="ALN59712.1"/>
    </source>
</evidence>
<evidence type="ECO:0000256" key="1">
    <source>
        <dbReference type="ARBA" id="ARBA00001561"/>
    </source>
</evidence>
<dbReference type="GO" id="GO:0009253">
    <property type="term" value="P:peptidoglycan catabolic process"/>
    <property type="evidence" value="ECO:0007669"/>
    <property type="project" value="InterPro"/>
</dbReference>
<proteinExistence type="predicted"/>
<dbReference type="EMBL" id="CP013140">
    <property type="protein sequence ID" value="ALN59712.1"/>
    <property type="molecule type" value="Genomic_DNA"/>
</dbReference>
<evidence type="ECO:0000256" key="3">
    <source>
        <dbReference type="ARBA" id="ARBA00022801"/>
    </source>
</evidence>
<dbReference type="AlphaFoldDB" id="A0A0S2DMD3"/>
<feature type="domain" description="N-acetylmuramoyl-L-alanine amidase" evidence="6">
    <location>
        <begin position="44"/>
        <end position="179"/>
    </location>
</feature>
<dbReference type="InterPro" id="IPR051206">
    <property type="entry name" value="NAMLAA_amidase_2"/>
</dbReference>